<dbReference type="Proteomes" id="UP000316270">
    <property type="component" value="Chromosome 17"/>
</dbReference>
<sequence>MALQKIPFSLYHDFASPCPKSETQYAISTICLLVTDILGAKHGMGHFETEFMTVQALRRISGGLDKDLVAHHMRPFAVLKVKGMKKLSWVRFNHDCMAPSLPKLKLEALRIWASSSHEVVI</sequence>
<proteinExistence type="predicted"/>
<dbReference type="AlphaFoldDB" id="A0A517LN76"/>
<keyword evidence="2" id="KW-1185">Reference proteome</keyword>
<gene>
    <name evidence="1" type="ORF">FKW77_000430</name>
</gene>
<dbReference type="EMBL" id="CP042201">
    <property type="protein sequence ID" value="QDS77089.1"/>
    <property type="molecule type" value="Genomic_DNA"/>
</dbReference>
<accession>A0A517LN76</accession>
<name>A0A517LN76_9PEZI</name>
<protein>
    <submittedName>
        <fullName evidence="1">Uncharacterized protein</fullName>
    </submittedName>
</protein>
<evidence type="ECO:0000313" key="2">
    <source>
        <dbReference type="Proteomes" id="UP000316270"/>
    </source>
</evidence>
<organism evidence="1 2">
    <name type="scientific">Venturia effusa</name>
    <dbReference type="NCBI Taxonomy" id="50376"/>
    <lineage>
        <taxon>Eukaryota</taxon>
        <taxon>Fungi</taxon>
        <taxon>Dikarya</taxon>
        <taxon>Ascomycota</taxon>
        <taxon>Pezizomycotina</taxon>
        <taxon>Dothideomycetes</taxon>
        <taxon>Pleosporomycetidae</taxon>
        <taxon>Venturiales</taxon>
        <taxon>Venturiaceae</taxon>
        <taxon>Venturia</taxon>
    </lineage>
</organism>
<reference evidence="1 2" key="1">
    <citation type="submission" date="2019-07" db="EMBL/GenBank/DDBJ databases">
        <title>Finished genome of Venturia effusa.</title>
        <authorList>
            <person name="Young C.A."/>
            <person name="Cox M.P."/>
            <person name="Ganley A.R.D."/>
            <person name="David W.J."/>
        </authorList>
    </citation>
    <scope>NUCLEOTIDE SEQUENCE [LARGE SCALE GENOMIC DNA]</scope>
    <source>
        <strain evidence="2">albino</strain>
    </source>
</reference>
<evidence type="ECO:0000313" key="1">
    <source>
        <dbReference type="EMBL" id="QDS77089.1"/>
    </source>
</evidence>